<feature type="binding site" evidence="11">
    <location>
        <position position="466"/>
    </location>
    <ligand>
        <name>ATP</name>
        <dbReference type="ChEBI" id="CHEBI:30616"/>
    </ligand>
</feature>
<dbReference type="OrthoDB" id="2020073at2759"/>
<keyword evidence="4 10" id="KW-0436">Ligase</keyword>
<accession>A0A7H9HYX1</accession>
<dbReference type="NCBIfam" id="TIGR01986">
    <property type="entry name" value="glut_syn_euk"/>
    <property type="match status" value="1"/>
</dbReference>
<keyword evidence="9 10" id="KW-0460">Magnesium</keyword>
<dbReference type="EC" id="6.3.2.3" evidence="10"/>
<dbReference type="SUPFAM" id="SSF52440">
    <property type="entry name" value="PreATP-grasp domain"/>
    <property type="match status" value="1"/>
</dbReference>
<keyword evidence="6 10" id="KW-0479">Metal-binding</keyword>
<dbReference type="UniPathway" id="UPA00142">
    <property type="reaction ID" value="UER00210"/>
</dbReference>
<dbReference type="Pfam" id="PF03917">
    <property type="entry name" value="GSH_synth_ATP"/>
    <property type="match status" value="1"/>
</dbReference>
<name>A0A7H9HYX1_9SACH</name>
<dbReference type="Pfam" id="PF03199">
    <property type="entry name" value="GSH_synthase"/>
    <property type="match status" value="1"/>
</dbReference>
<dbReference type="PANTHER" id="PTHR11130">
    <property type="entry name" value="GLUTATHIONE SYNTHETASE"/>
    <property type="match status" value="1"/>
</dbReference>
<dbReference type="InterPro" id="IPR014709">
    <property type="entry name" value="Glutathione_synthase_C_euk"/>
</dbReference>
<feature type="binding site" evidence="11">
    <location>
        <position position="315"/>
    </location>
    <ligand>
        <name>ATP</name>
        <dbReference type="ChEBI" id="CHEBI:30616"/>
    </ligand>
</feature>
<feature type="binding site" evidence="12">
    <location>
        <position position="143"/>
    </location>
    <ligand>
        <name>Mg(2+)</name>
        <dbReference type="ChEBI" id="CHEBI:18420"/>
    </ligand>
</feature>
<dbReference type="GO" id="GO:0000287">
    <property type="term" value="F:magnesium ion binding"/>
    <property type="evidence" value="ECO:0007669"/>
    <property type="project" value="UniProtKB-UniRule"/>
</dbReference>
<evidence type="ECO:0000256" key="2">
    <source>
        <dbReference type="ARBA" id="ARBA00010385"/>
    </source>
</evidence>
<keyword evidence="5 10" id="KW-0317">Glutathione biosynthesis</keyword>
<proteinExistence type="inferred from homology"/>
<reference evidence="15 16" key="1">
    <citation type="submission" date="2020-06" db="EMBL/GenBank/DDBJ databases">
        <title>The yeast mating-type switching endonuclease HO is a domesticated member of an unorthodox homing genetic element family.</title>
        <authorList>
            <person name="Coughlan A.Y."/>
            <person name="Lombardi L."/>
            <person name="Braun-Galleani S."/>
            <person name="Martos A.R."/>
            <person name="Galeote V."/>
            <person name="Bigey F."/>
            <person name="Dequin S."/>
            <person name="Byrne K.P."/>
            <person name="Wolfe K.H."/>
        </authorList>
    </citation>
    <scope>NUCLEOTIDE SEQUENCE [LARGE SCALE GENOMIC DNA]</scope>
    <source>
        <strain evidence="15 16">CBS2947</strain>
    </source>
</reference>
<dbReference type="PANTHER" id="PTHR11130:SF0">
    <property type="entry name" value="GLUTATHIONE SYNTHETASE"/>
    <property type="match status" value="1"/>
</dbReference>
<comment type="subunit">
    <text evidence="3">Homodimer.</text>
</comment>
<evidence type="ECO:0000313" key="15">
    <source>
        <dbReference type="EMBL" id="QLQ81672.1"/>
    </source>
</evidence>
<dbReference type="InterPro" id="IPR004887">
    <property type="entry name" value="GSH_synth_subst-bd"/>
</dbReference>
<keyword evidence="7 10" id="KW-0547">Nucleotide-binding</keyword>
<feature type="binding site" evidence="11">
    <location>
        <position position="125"/>
    </location>
    <ligand>
        <name>substrate</name>
    </ligand>
</feature>
<evidence type="ECO:0000256" key="10">
    <source>
        <dbReference type="PIRNR" id="PIRNR001558"/>
    </source>
</evidence>
<dbReference type="InterPro" id="IPR014049">
    <property type="entry name" value="Glutathione_synthase_N_euk"/>
</dbReference>
<evidence type="ECO:0000256" key="11">
    <source>
        <dbReference type="PIRSR" id="PIRSR001558-1"/>
    </source>
</evidence>
<evidence type="ECO:0000256" key="13">
    <source>
        <dbReference type="PIRSR" id="PIRSR001558-3"/>
    </source>
</evidence>
<dbReference type="Gene3D" id="3.30.1490.80">
    <property type="match status" value="1"/>
</dbReference>
<dbReference type="InterPro" id="IPR014042">
    <property type="entry name" value="Glutathione_synthase_a-hlx"/>
</dbReference>
<dbReference type="InterPro" id="IPR037013">
    <property type="entry name" value="GSH-S_sub-bd_sf"/>
</dbReference>
<feature type="binding site" evidence="13">
    <location>
        <begin position="145"/>
        <end position="148"/>
    </location>
    <ligand>
        <name>substrate</name>
    </ligand>
</feature>
<keyword evidence="16" id="KW-1185">Reference proteome</keyword>
<dbReference type="GO" id="GO:0005524">
    <property type="term" value="F:ATP binding"/>
    <property type="evidence" value="ECO:0007669"/>
    <property type="project" value="UniProtKB-UniRule"/>
</dbReference>
<feature type="binding site" evidence="12">
    <location>
        <position position="377"/>
    </location>
    <ligand>
        <name>Mg(2+)</name>
        <dbReference type="ChEBI" id="CHEBI:18420"/>
    </ligand>
</feature>
<organism evidence="15 16">
    <name type="scientific">Torulaspora globosa</name>
    <dbReference type="NCBI Taxonomy" id="48254"/>
    <lineage>
        <taxon>Eukaryota</taxon>
        <taxon>Fungi</taxon>
        <taxon>Dikarya</taxon>
        <taxon>Ascomycota</taxon>
        <taxon>Saccharomycotina</taxon>
        <taxon>Saccharomycetes</taxon>
        <taxon>Saccharomycetales</taxon>
        <taxon>Saccharomycetaceae</taxon>
        <taxon>Torulaspora</taxon>
    </lineage>
</organism>
<evidence type="ECO:0000313" key="16">
    <source>
        <dbReference type="Proteomes" id="UP000510647"/>
    </source>
</evidence>
<feature type="binding site" evidence="11">
    <location>
        <position position="384"/>
    </location>
    <ligand>
        <name>ATP</name>
        <dbReference type="ChEBI" id="CHEBI:30616"/>
    </ligand>
</feature>
<feature type="binding site" evidence="13">
    <location>
        <begin position="276"/>
        <end position="279"/>
    </location>
    <ligand>
        <name>substrate</name>
    </ligand>
</feature>
<evidence type="ECO:0000256" key="5">
    <source>
        <dbReference type="ARBA" id="ARBA00022684"/>
    </source>
</evidence>
<feature type="binding site" evidence="11">
    <location>
        <begin position="373"/>
        <end position="382"/>
    </location>
    <ligand>
        <name>ATP</name>
        <dbReference type="ChEBI" id="CHEBI:30616"/>
    </ligand>
</feature>
<dbReference type="GO" id="GO:0043295">
    <property type="term" value="F:glutathione binding"/>
    <property type="evidence" value="ECO:0007669"/>
    <property type="project" value="UniProtKB-UniRule"/>
</dbReference>
<comment type="catalytic activity">
    <reaction evidence="10">
        <text>gamma-L-glutamyl-L-cysteine + glycine + ATP = glutathione + ADP + phosphate + H(+)</text>
        <dbReference type="Rhea" id="RHEA:13557"/>
        <dbReference type="ChEBI" id="CHEBI:15378"/>
        <dbReference type="ChEBI" id="CHEBI:30616"/>
        <dbReference type="ChEBI" id="CHEBI:43474"/>
        <dbReference type="ChEBI" id="CHEBI:57305"/>
        <dbReference type="ChEBI" id="CHEBI:57925"/>
        <dbReference type="ChEBI" id="CHEBI:58173"/>
        <dbReference type="ChEBI" id="CHEBI:456216"/>
        <dbReference type="EC" id="6.3.2.3"/>
    </reaction>
</comment>
<gene>
    <name evidence="15" type="ORF">HG537_0F04330</name>
</gene>
<dbReference type="InterPro" id="IPR005615">
    <property type="entry name" value="Glutathione_synthase"/>
</dbReference>
<feature type="binding site" evidence="11">
    <location>
        <position position="225"/>
    </location>
    <ligand>
        <name>substrate</name>
    </ligand>
</feature>
<feature type="binding site" evidence="11">
    <location>
        <position position="458"/>
    </location>
    <ligand>
        <name>ATP</name>
        <dbReference type="ChEBI" id="CHEBI:30616"/>
    </ligand>
</feature>
<dbReference type="Gene3D" id="3.30.470.20">
    <property type="entry name" value="ATP-grasp fold, B domain"/>
    <property type="match status" value="1"/>
</dbReference>
<feature type="binding site" evidence="13">
    <location>
        <begin position="469"/>
        <end position="470"/>
    </location>
    <ligand>
        <name>substrate</name>
    </ligand>
</feature>
<feature type="binding site" evidence="11">
    <location>
        <position position="433"/>
    </location>
    <ligand>
        <name>ATP</name>
        <dbReference type="ChEBI" id="CHEBI:30616"/>
    </ligand>
</feature>
<evidence type="ECO:0000256" key="3">
    <source>
        <dbReference type="ARBA" id="ARBA00011738"/>
    </source>
</evidence>
<feature type="binding site" evidence="12">
    <location>
        <position position="141"/>
    </location>
    <ligand>
        <name>Mg(2+)</name>
        <dbReference type="ChEBI" id="CHEBI:18420"/>
    </ligand>
</feature>
<dbReference type="GO" id="GO:0005829">
    <property type="term" value="C:cytosol"/>
    <property type="evidence" value="ECO:0007669"/>
    <property type="project" value="TreeGrafter"/>
</dbReference>
<comment type="cofactor">
    <cofactor evidence="10 12">
        <name>Mg(2+)</name>
        <dbReference type="ChEBI" id="CHEBI:18420"/>
    </cofactor>
    <text evidence="10 12">Binds 1 Mg(2+) ion per subunit.</text>
</comment>
<evidence type="ECO:0000256" key="4">
    <source>
        <dbReference type="ARBA" id="ARBA00022598"/>
    </source>
</evidence>
<evidence type="ECO:0000256" key="6">
    <source>
        <dbReference type="ARBA" id="ARBA00022723"/>
    </source>
</evidence>
<evidence type="ECO:0000259" key="14">
    <source>
        <dbReference type="Pfam" id="PF03199"/>
    </source>
</evidence>
<dbReference type="AlphaFoldDB" id="A0A7H9HYX1"/>
<dbReference type="SUPFAM" id="SSF56059">
    <property type="entry name" value="Glutathione synthetase ATP-binding domain-like"/>
    <property type="match status" value="1"/>
</dbReference>
<feature type="binding site" evidence="11">
    <location>
        <position position="460"/>
    </location>
    <ligand>
        <name>ATP</name>
        <dbReference type="ChEBI" id="CHEBI:30616"/>
    </ligand>
</feature>
<protein>
    <recommendedName>
        <fullName evidence="10">Glutathione synthetase</fullName>
        <shortName evidence="10">GSH-S</shortName>
        <ecNumber evidence="10">6.3.2.3</ecNumber>
    </recommendedName>
</protein>
<evidence type="ECO:0000256" key="7">
    <source>
        <dbReference type="ARBA" id="ARBA00022741"/>
    </source>
</evidence>
<dbReference type="Gene3D" id="3.40.50.1760">
    <property type="entry name" value="Glutathione synthase, substrate-binding domain superfamily, eukaryotic"/>
    <property type="match status" value="1"/>
</dbReference>
<dbReference type="InterPro" id="IPR016185">
    <property type="entry name" value="PreATP-grasp_dom_sf"/>
</dbReference>
<keyword evidence="8 10" id="KW-0067">ATP-binding</keyword>
<dbReference type="GO" id="GO:0004363">
    <property type="term" value="F:glutathione synthase activity"/>
    <property type="evidence" value="ECO:0007669"/>
    <property type="project" value="UniProtKB-UniRule"/>
</dbReference>
<comment type="pathway">
    <text evidence="1 10">Sulfur metabolism; glutathione biosynthesis; glutathione from L-cysteine and L-glutamate: step 2/2.</text>
</comment>
<dbReference type="FunFam" id="3.40.50.1760:FF:000001">
    <property type="entry name" value="Glutathione synthetase"/>
    <property type="match status" value="1"/>
</dbReference>
<feature type="domain" description="Glutathione synthase substrate-binding" evidence="14">
    <location>
        <begin position="210"/>
        <end position="312"/>
    </location>
</feature>
<comment type="similarity">
    <text evidence="2 10">Belongs to the eukaryotic GSH synthase family.</text>
</comment>
<evidence type="ECO:0000256" key="12">
    <source>
        <dbReference type="PIRSR" id="PIRSR001558-2"/>
    </source>
</evidence>
<evidence type="ECO:0000256" key="1">
    <source>
        <dbReference type="ARBA" id="ARBA00004965"/>
    </source>
</evidence>
<evidence type="ECO:0000256" key="8">
    <source>
        <dbReference type="ARBA" id="ARBA00022840"/>
    </source>
</evidence>
<dbReference type="PIRSF" id="PIRSF001558">
    <property type="entry name" value="GSHase"/>
    <property type="match status" value="1"/>
</dbReference>
<feature type="binding site" evidence="11">
    <location>
        <position position="141"/>
    </location>
    <ligand>
        <name>ATP</name>
        <dbReference type="ChEBI" id="CHEBI:30616"/>
    </ligand>
</feature>
<feature type="binding site" evidence="13">
    <location>
        <begin position="219"/>
        <end position="221"/>
    </location>
    <ligand>
        <name>substrate</name>
    </ligand>
</feature>
<dbReference type="Proteomes" id="UP000510647">
    <property type="component" value="Chromosome 6"/>
</dbReference>
<dbReference type="Gene3D" id="1.10.1080.10">
    <property type="entry name" value="Glutathione Synthetase, Chain A, domain 3"/>
    <property type="match status" value="1"/>
</dbReference>
<sequence>MNLPYPDLSETEIKQEILPEVHQWALANGLVMYPVGFSSEQATIVPTTLYPTYLPRASFDKAVSLQKIYNKLYADISRNSCGGWLTQESIKLAKYDNEFTGKLWELYLKSMEQGIAQKLRLGIFRSDYLIDKRTNEAKQVEFNTISVSFGASSTKVGELHDFLNKAGKYSANSGDRFYQSEIPVSESTSLLARSLAIATERYQGLSDRKVVAFIVQDNERNAFDQRTIEYELLKSHSIKSIRITLGDLHNYTTLDCESKRLFVKKTGEEIAVVYFRAGYSPSEYKSERDWENRLLLEISYAIKAPDILTHLSGTKKIQQLLTDEDILAKFIPDIDVRKQMLSTFVKIYPLDDSPLGQEGRKLAFQSPSKFVLKPQREGGGNNVYKQDIPLFLEKLDQKDWSAYILMELIEPNETTENVVVRGNSFFKEPIISELGIFGCILFDDTDVHLNEYSGWLLRSKFSRSNEGGVAAGFGCVDSVMLY</sequence>
<evidence type="ECO:0000256" key="9">
    <source>
        <dbReference type="ARBA" id="ARBA00022842"/>
    </source>
</evidence>
<feature type="binding site" evidence="11">
    <location>
        <begin position="406"/>
        <end position="409"/>
    </location>
    <ligand>
        <name>ATP</name>
        <dbReference type="ChEBI" id="CHEBI:30616"/>
    </ligand>
</feature>
<dbReference type="Gene3D" id="3.30.1490.50">
    <property type="match status" value="1"/>
</dbReference>
<dbReference type="EMBL" id="CP059272">
    <property type="protein sequence ID" value="QLQ81672.1"/>
    <property type="molecule type" value="Genomic_DNA"/>
</dbReference>
<dbReference type="FunFam" id="3.30.1490.50:FF:000002">
    <property type="entry name" value="Glutathione synthetase"/>
    <property type="match status" value="1"/>
</dbReference>